<keyword evidence="3" id="KW-1185">Reference proteome</keyword>
<organism evidence="2 3">
    <name type="scientific">Colletotrichum lupini</name>
    <dbReference type="NCBI Taxonomy" id="145971"/>
    <lineage>
        <taxon>Eukaryota</taxon>
        <taxon>Fungi</taxon>
        <taxon>Dikarya</taxon>
        <taxon>Ascomycota</taxon>
        <taxon>Pezizomycotina</taxon>
        <taxon>Sordariomycetes</taxon>
        <taxon>Hypocreomycetidae</taxon>
        <taxon>Glomerellales</taxon>
        <taxon>Glomerellaceae</taxon>
        <taxon>Colletotrichum</taxon>
        <taxon>Colletotrichum acutatum species complex</taxon>
    </lineage>
</organism>
<dbReference type="AlphaFoldDB" id="A0A9Q8T9J0"/>
<feature type="compositionally biased region" description="Low complexity" evidence="1">
    <location>
        <begin position="390"/>
        <end position="400"/>
    </location>
</feature>
<name>A0A9Q8T9J0_9PEZI</name>
<dbReference type="Proteomes" id="UP000830671">
    <property type="component" value="Chromosome 9"/>
</dbReference>
<dbReference type="RefSeq" id="XP_049152152.1">
    <property type="nucleotide sequence ID" value="XM_049295005.1"/>
</dbReference>
<dbReference type="KEGG" id="clup:CLUP02_16081"/>
<feature type="region of interest" description="Disordered" evidence="1">
    <location>
        <begin position="121"/>
        <end position="149"/>
    </location>
</feature>
<proteinExistence type="predicted"/>
<feature type="region of interest" description="Disordered" evidence="1">
    <location>
        <begin position="365"/>
        <end position="408"/>
    </location>
</feature>
<evidence type="ECO:0000313" key="3">
    <source>
        <dbReference type="Proteomes" id="UP000830671"/>
    </source>
</evidence>
<evidence type="ECO:0000313" key="2">
    <source>
        <dbReference type="EMBL" id="UQC90551.1"/>
    </source>
</evidence>
<accession>A0A9Q8T9J0</accession>
<protein>
    <submittedName>
        <fullName evidence="2">Uncharacterized protein</fullName>
    </submittedName>
</protein>
<gene>
    <name evidence="2" type="ORF">CLUP02_16081</name>
</gene>
<dbReference type="GeneID" id="73350015"/>
<sequence length="520" mass="56797">MVWEACIRTSDRVLFPLRRDLITVSPASLRPAESAELQSFSPSPLAHGANSKRVQDPLVDPSVCIPDVGTGFLMEQQAVQGEGEGKKRNGAAAAALSLSLSYPIPSPVSVLQGSSRDFRRLITSRPPPRSPPERSIRNQPWSESDIHTSAGFRSPGAVRDLVVFRLPMRVELEMLTGCQSPNGQQQLFGPKHPVWNGPVSCSWGRGPSSQLNHGYCLVFGISCPQALVKTSSKTSYNRYRLSKQQHTKTENGWWTLGTGPRVRPPVQPNLDLLPLLLPLLVMWGPWTLGKPEGLCFAKKRRPSALRGPTGETCDMFPTGGLAHCPSGRRTLGVVSQAEELPSCAACLWPKVEAFPKQEGIPVLDLGMSGTGWEEPGREERGASKGRRRGPGVVVSRRPSPLALDQPASDQSLQVSDIVALPNWVIDSGQGNELLSRPLNPSFCSFIIAVLKLSRNEVPAKRIQSFPSTGQKQEKVYQIAIHHKGSPRNARLEVLPKAEYDSSRTLATSWTLLLALPHSCR</sequence>
<evidence type="ECO:0000256" key="1">
    <source>
        <dbReference type="SAM" id="MobiDB-lite"/>
    </source>
</evidence>
<reference evidence="2" key="1">
    <citation type="journal article" date="2021" name="Mol. Plant Microbe Interact.">
        <title>Complete Genome Sequence of the Plant-Pathogenic Fungus Colletotrichum lupini.</title>
        <authorList>
            <person name="Baroncelli R."/>
            <person name="Pensec F."/>
            <person name="Da Lio D."/>
            <person name="Boufleur T."/>
            <person name="Vicente I."/>
            <person name="Sarrocco S."/>
            <person name="Picot A."/>
            <person name="Baraldi E."/>
            <person name="Sukno S."/>
            <person name="Thon M."/>
            <person name="Le Floch G."/>
        </authorList>
    </citation>
    <scope>NUCLEOTIDE SEQUENCE</scope>
    <source>
        <strain evidence="2">IMI 504893</strain>
    </source>
</reference>
<dbReference type="EMBL" id="CP019481">
    <property type="protein sequence ID" value="UQC90551.1"/>
    <property type="molecule type" value="Genomic_DNA"/>
</dbReference>